<gene>
    <name evidence="2" type="ORF">EPI10_013295</name>
</gene>
<dbReference type="EMBL" id="SMMG02000010">
    <property type="protein sequence ID" value="KAA3458715.1"/>
    <property type="molecule type" value="Genomic_DNA"/>
</dbReference>
<comment type="caution">
    <text evidence="2">The sequence shown here is derived from an EMBL/GenBank/DDBJ whole genome shotgun (WGS) entry which is preliminary data.</text>
</comment>
<keyword evidence="3" id="KW-1185">Reference proteome</keyword>
<dbReference type="OrthoDB" id="1536762at2759"/>
<dbReference type="AlphaFoldDB" id="A0A5B6UY06"/>
<dbReference type="PANTHER" id="PTHR33210">
    <property type="entry name" value="PROTODERMAL FACTOR 1"/>
    <property type="match status" value="1"/>
</dbReference>
<dbReference type="Pfam" id="PF05553">
    <property type="entry name" value="DUF761"/>
    <property type="match status" value="1"/>
</dbReference>
<proteinExistence type="predicted"/>
<organism evidence="2 3">
    <name type="scientific">Gossypium australe</name>
    <dbReference type="NCBI Taxonomy" id="47621"/>
    <lineage>
        <taxon>Eukaryota</taxon>
        <taxon>Viridiplantae</taxon>
        <taxon>Streptophyta</taxon>
        <taxon>Embryophyta</taxon>
        <taxon>Tracheophyta</taxon>
        <taxon>Spermatophyta</taxon>
        <taxon>Magnoliopsida</taxon>
        <taxon>eudicotyledons</taxon>
        <taxon>Gunneridae</taxon>
        <taxon>Pentapetalae</taxon>
        <taxon>rosids</taxon>
        <taxon>malvids</taxon>
        <taxon>Malvales</taxon>
        <taxon>Malvaceae</taxon>
        <taxon>Malvoideae</taxon>
        <taxon>Gossypium</taxon>
    </lineage>
</organism>
<accession>A0A5B6UY06</accession>
<feature type="signal peptide" evidence="1">
    <location>
        <begin position="1"/>
        <end position="24"/>
    </location>
</feature>
<dbReference type="PANTHER" id="PTHR33210:SF16">
    <property type="entry name" value="OS04G0517000 PROTEIN"/>
    <property type="match status" value="1"/>
</dbReference>
<keyword evidence="1" id="KW-0732">Signal</keyword>
<reference evidence="3" key="1">
    <citation type="journal article" date="2019" name="Plant Biotechnol. J.">
        <title>Genome sequencing of the Australian wild diploid species Gossypium australe highlights disease resistance and delayed gland morphogenesis.</title>
        <authorList>
            <person name="Cai Y."/>
            <person name="Cai X."/>
            <person name="Wang Q."/>
            <person name="Wang P."/>
            <person name="Zhang Y."/>
            <person name="Cai C."/>
            <person name="Xu Y."/>
            <person name="Wang K."/>
            <person name="Zhou Z."/>
            <person name="Wang C."/>
            <person name="Geng S."/>
            <person name="Li B."/>
            <person name="Dong Q."/>
            <person name="Hou Y."/>
            <person name="Wang H."/>
            <person name="Ai P."/>
            <person name="Liu Z."/>
            <person name="Yi F."/>
            <person name="Sun M."/>
            <person name="An G."/>
            <person name="Cheng J."/>
            <person name="Zhang Y."/>
            <person name="Shi Q."/>
            <person name="Xie Y."/>
            <person name="Shi X."/>
            <person name="Chang Y."/>
            <person name="Huang F."/>
            <person name="Chen Y."/>
            <person name="Hong S."/>
            <person name="Mi L."/>
            <person name="Sun Q."/>
            <person name="Zhang L."/>
            <person name="Zhou B."/>
            <person name="Peng R."/>
            <person name="Zhang X."/>
            <person name="Liu F."/>
        </authorList>
    </citation>
    <scope>NUCLEOTIDE SEQUENCE [LARGE SCALE GENOMIC DNA]</scope>
    <source>
        <strain evidence="3">cv. PA1801</strain>
    </source>
</reference>
<feature type="chain" id="PRO_5023058313" evidence="1">
    <location>
        <begin position="25"/>
        <end position="373"/>
    </location>
</feature>
<name>A0A5B6UY06_9ROSI</name>
<evidence type="ECO:0000313" key="3">
    <source>
        <dbReference type="Proteomes" id="UP000325315"/>
    </source>
</evidence>
<dbReference type="InterPro" id="IPR008480">
    <property type="entry name" value="DUF761_pln"/>
</dbReference>
<evidence type="ECO:0000256" key="1">
    <source>
        <dbReference type="SAM" id="SignalP"/>
    </source>
</evidence>
<dbReference type="InterPro" id="IPR039923">
    <property type="entry name" value="Protodermal_1"/>
</dbReference>
<sequence>MAISLVLSRLILFLTLTCFAAVSSSTTTTTTLKRHSGFLYSRTREKCTPQFWSSRREAWPRMVPQGSTVSNVFGSRASERYRSDMTLLESRAVNEEGNVFNELLKQASAALLNSYARKGFPYSAWEVKTLMIQGLVSEHAAARLTRRFSVANDACAHACRGAWQGPSNLLEPALLCSLGLRVENGNGESYCLVVAEIIRFPPAKKAWKSFTSKLQTRLHKLHKSKAFKKPKSNGKKLQKAASKTTRPSLFLGQRLQLKSSRRRRALPFGYQRYYLSVNKAAAPVYIDKLFKDAPVSGVVEYIHRQPLEKNKKKLIDEAAEAGTSNEGEKQGDDKLESVGLASPMLYGVDARAEEFIASFRAEMERQEIIARNL</sequence>
<evidence type="ECO:0000313" key="2">
    <source>
        <dbReference type="EMBL" id="KAA3458715.1"/>
    </source>
</evidence>
<protein>
    <submittedName>
        <fullName evidence="2">Pollen Ole e I family allergen</fullName>
    </submittedName>
</protein>
<dbReference type="Proteomes" id="UP000325315">
    <property type="component" value="Unassembled WGS sequence"/>
</dbReference>